<dbReference type="SUPFAM" id="SSF55120">
    <property type="entry name" value="Pseudouridine synthase"/>
    <property type="match status" value="1"/>
</dbReference>
<evidence type="ECO:0000313" key="6">
    <source>
        <dbReference type="EMBL" id="KRL86017.1"/>
    </source>
</evidence>
<accession>A0A0R1TXS1</accession>
<keyword evidence="7" id="KW-1185">Reference proteome</keyword>
<dbReference type="GO" id="GO:0003723">
    <property type="term" value="F:RNA binding"/>
    <property type="evidence" value="ECO:0007669"/>
    <property type="project" value="InterPro"/>
</dbReference>
<dbReference type="InterPro" id="IPR006145">
    <property type="entry name" value="PsdUridine_synth_RsuA/RluA"/>
</dbReference>
<sequence>MQFTFQLTARNETTTKRLLDRYGVSYRLFKRMADGHAITVKGKTVGNVPLASGDQVIFALPTDKPVVPADGNLDILFEDENWLVVNKPGGCASVPGPSNPRGSLLNVVAGYLVQQGYDAAQPAIITRLDRDTAGVVLVAKHPLAQARLDRLGVDQTVHKEYLAVVGGVVPQNWGRLEVALGRDQDGVHRRVDSAGQYARTDYVVLKRGQQATLVRCTLRTGRTHQIRVHMAYLGHPLVGDALYGGDVSVQEGQALLAQRLVFTDPFTNHTVDVQCPVPAALTRLL</sequence>
<keyword evidence="4" id="KW-0413">Isomerase</keyword>
<dbReference type="GO" id="GO:0009982">
    <property type="term" value="F:pseudouridine synthase activity"/>
    <property type="evidence" value="ECO:0007669"/>
    <property type="project" value="InterPro"/>
</dbReference>
<evidence type="ECO:0000256" key="3">
    <source>
        <dbReference type="PIRSR" id="PIRSR606225-1"/>
    </source>
</evidence>
<dbReference type="GO" id="GO:0140098">
    <property type="term" value="F:catalytic activity, acting on RNA"/>
    <property type="evidence" value="ECO:0007669"/>
    <property type="project" value="UniProtKB-ARBA"/>
</dbReference>
<dbReference type="RefSeq" id="WP_056956805.1">
    <property type="nucleotide sequence ID" value="NZ_AZFJ01000049.1"/>
</dbReference>
<dbReference type="GO" id="GO:0000455">
    <property type="term" value="P:enzyme-directed rRNA pseudouridine synthesis"/>
    <property type="evidence" value="ECO:0007669"/>
    <property type="project" value="TreeGrafter"/>
</dbReference>
<evidence type="ECO:0000256" key="2">
    <source>
        <dbReference type="ARBA" id="ARBA00010876"/>
    </source>
</evidence>
<dbReference type="InterPro" id="IPR006224">
    <property type="entry name" value="PsdUridine_synth_RluA-like_CS"/>
</dbReference>
<dbReference type="NCBIfam" id="TIGR00005">
    <property type="entry name" value="rluA_subfam"/>
    <property type="match status" value="1"/>
</dbReference>
<dbReference type="EMBL" id="AZFJ01000049">
    <property type="protein sequence ID" value="KRL86017.1"/>
    <property type="molecule type" value="Genomic_DNA"/>
</dbReference>
<proteinExistence type="inferred from homology"/>
<dbReference type="PATRIC" id="fig|1423783.4.peg.1466"/>
<gene>
    <name evidence="6" type="ORF">FC50_GL001424</name>
</gene>
<dbReference type="PROSITE" id="PS01129">
    <property type="entry name" value="PSI_RLU"/>
    <property type="match status" value="1"/>
</dbReference>
<comment type="function">
    <text evidence="4">Responsible for synthesis of pseudouridine from uracil.</text>
</comment>
<evidence type="ECO:0000313" key="7">
    <source>
        <dbReference type="Proteomes" id="UP000051922"/>
    </source>
</evidence>
<feature type="domain" description="Pseudouridine synthase RsuA/RluA-like" evidence="5">
    <location>
        <begin position="81"/>
        <end position="231"/>
    </location>
</feature>
<comment type="caution">
    <text evidence="6">The sequence shown here is derived from an EMBL/GenBank/DDBJ whole genome shotgun (WGS) entry which is preliminary data.</text>
</comment>
<evidence type="ECO:0000256" key="1">
    <source>
        <dbReference type="ARBA" id="ARBA00000073"/>
    </source>
</evidence>
<dbReference type="STRING" id="1423783.FC50_GL001424"/>
<dbReference type="CDD" id="cd02869">
    <property type="entry name" value="PseudoU_synth_RluA_like"/>
    <property type="match status" value="1"/>
</dbReference>
<protein>
    <recommendedName>
        <fullName evidence="4">Pseudouridine synthase</fullName>
        <ecNumber evidence="4">5.4.99.-</ecNumber>
    </recommendedName>
</protein>
<dbReference type="AlphaFoldDB" id="A0A0R1TXS1"/>
<dbReference type="Proteomes" id="UP000051922">
    <property type="component" value="Unassembled WGS sequence"/>
</dbReference>
<dbReference type="InterPro" id="IPR020103">
    <property type="entry name" value="PsdUridine_synth_cat_dom_sf"/>
</dbReference>
<feature type="active site" evidence="3">
    <location>
        <position position="129"/>
    </location>
</feature>
<organism evidence="6 7">
    <name type="scientific">Lacticaseibacillus pantheris DSM 15945 = JCM 12539 = NBRC 106106</name>
    <dbReference type="NCBI Taxonomy" id="1423783"/>
    <lineage>
        <taxon>Bacteria</taxon>
        <taxon>Bacillati</taxon>
        <taxon>Bacillota</taxon>
        <taxon>Bacilli</taxon>
        <taxon>Lactobacillales</taxon>
        <taxon>Lactobacillaceae</taxon>
        <taxon>Lacticaseibacillus</taxon>
    </lineage>
</organism>
<name>A0A0R1TXS1_9LACO</name>
<dbReference type="OrthoDB" id="9807829at2"/>
<dbReference type="InterPro" id="IPR006225">
    <property type="entry name" value="PsdUridine_synth_RluC/D"/>
</dbReference>
<dbReference type="Pfam" id="PF00849">
    <property type="entry name" value="PseudoU_synth_2"/>
    <property type="match status" value="1"/>
</dbReference>
<comment type="similarity">
    <text evidence="2 4">Belongs to the pseudouridine synthase RluA family.</text>
</comment>
<dbReference type="EC" id="5.4.99.-" evidence="4"/>
<reference evidence="6 7" key="1">
    <citation type="journal article" date="2015" name="Genome Announc.">
        <title>Expanding the biotechnology potential of lactobacilli through comparative genomics of 213 strains and associated genera.</title>
        <authorList>
            <person name="Sun Z."/>
            <person name="Harris H.M."/>
            <person name="McCann A."/>
            <person name="Guo C."/>
            <person name="Argimon S."/>
            <person name="Zhang W."/>
            <person name="Yang X."/>
            <person name="Jeffery I.B."/>
            <person name="Cooney J.C."/>
            <person name="Kagawa T.F."/>
            <person name="Liu W."/>
            <person name="Song Y."/>
            <person name="Salvetti E."/>
            <person name="Wrobel A."/>
            <person name="Rasinkangas P."/>
            <person name="Parkhill J."/>
            <person name="Rea M.C."/>
            <person name="O'Sullivan O."/>
            <person name="Ritari J."/>
            <person name="Douillard F.P."/>
            <person name="Paul Ross R."/>
            <person name="Yang R."/>
            <person name="Briner A.E."/>
            <person name="Felis G.E."/>
            <person name="de Vos W.M."/>
            <person name="Barrangou R."/>
            <person name="Klaenhammer T.R."/>
            <person name="Caufield P.W."/>
            <person name="Cui Y."/>
            <person name="Zhang H."/>
            <person name="O'Toole P.W."/>
        </authorList>
    </citation>
    <scope>NUCLEOTIDE SEQUENCE [LARGE SCALE GENOMIC DNA]</scope>
    <source>
        <strain evidence="6 7">DSM 15945</strain>
    </source>
</reference>
<evidence type="ECO:0000256" key="4">
    <source>
        <dbReference type="RuleBase" id="RU362028"/>
    </source>
</evidence>
<dbReference type="Gene3D" id="3.30.2350.10">
    <property type="entry name" value="Pseudouridine synthase"/>
    <property type="match status" value="1"/>
</dbReference>
<comment type="catalytic activity">
    <reaction evidence="1 4">
        <text>a uridine in RNA = a pseudouridine in RNA</text>
        <dbReference type="Rhea" id="RHEA:48348"/>
        <dbReference type="Rhea" id="RHEA-COMP:12068"/>
        <dbReference type="Rhea" id="RHEA-COMP:12069"/>
        <dbReference type="ChEBI" id="CHEBI:65314"/>
        <dbReference type="ChEBI" id="CHEBI:65315"/>
    </reaction>
</comment>
<dbReference type="PANTHER" id="PTHR21600:SF35">
    <property type="entry name" value="PSEUDOURIDINE SYNTHASE"/>
    <property type="match status" value="1"/>
</dbReference>
<dbReference type="PANTHER" id="PTHR21600">
    <property type="entry name" value="MITOCHONDRIAL RNA PSEUDOURIDINE SYNTHASE"/>
    <property type="match status" value="1"/>
</dbReference>
<evidence type="ECO:0000259" key="5">
    <source>
        <dbReference type="Pfam" id="PF00849"/>
    </source>
</evidence>
<dbReference type="InterPro" id="IPR050188">
    <property type="entry name" value="RluA_PseudoU_synthase"/>
</dbReference>